<dbReference type="InterPro" id="IPR004358">
    <property type="entry name" value="Sig_transdc_His_kin-like_C"/>
</dbReference>
<keyword evidence="3" id="KW-0597">Phosphoprotein</keyword>
<dbReference type="InterPro" id="IPR036890">
    <property type="entry name" value="HATPase_C_sf"/>
</dbReference>
<dbReference type="InterPro" id="IPR036097">
    <property type="entry name" value="HisK_dim/P_sf"/>
</dbReference>
<dbReference type="SUPFAM" id="SSF55785">
    <property type="entry name" value="PYP-like sensor domain (PAS domain)"/>
    <property type="match status" value="3"/>
</dbReference>
<dbReference type="PRINTS" id="PR00344">
    <property type="entry name" value="BCTRLSENSOR"/>
</dbReference>
<dbReference type="EMBL" id="CP000804">
    <property type="protein sequence ID" value="ABU59215.1"/>
    <property type="molecule type" value="Genomic_DNA"/>
</dbReference>
<name>A7NNS1_ROSCS</name>
<dbReference type="Gene3D" id="3.30.450.20">
    <property type="entry name" value="PAS domain"/>
    <property type="match status" value="3"/>
</dbReference>
<dbReference type="InterPro" id="IPR003661">
    <property type="entry name" value="HisK_dim/P_dom"/>
</dbReference>
<evidence type="ECO:0000259" key="11">
    <source>
        <dbReference type="PROSITE" id="PS50112"/>
    </source>
</evidence>
<dbReference type="KEGG" id="rca:Rcas_3161"/>
<dbReference type="InterPro" id="IPR013767">
    <property type="entry name" value="PAS_fold"/>
</dbReference>
<dbReference type="GO" id="GO:0000155">
    <property type="term" value="F:phosphorelay sensor kinase activity"/>
    <property type="evidence" value="ECO:0007669"/>
    <property type="project" value="InterPro"/>
</dbReference>
<dbReference type="PANTHER" id="PTHR43065:SF10">
    <property type="entry name" value="PEROXIDE STRESS-ACTIVATED HISTIDINE KINASE MAK3"/>
    <property type="match status" value="1"/>
</dbReference>
<protein>
    <recommendedName>
        <fullName evidence="2">histidine kinase</fullName>
        <ecNumber evidence="2">2.7.13.3</ecNumber>
    </recommendedName>
</protein>
<keyword evidence="14" id="KW-1185">Reference proteome</keyword>
<dbReference type="Pfam" id="PF02518">
    <property type="entry name" value="HATPase_c"/>
    <property type="match status" value="1"/>
</dbReference>
<sequence>MVYHNSVMTHVRQRISASEPRHTPEPLHAHIHLLEAIGQPLVITDLSGVIVYWNAAAEAAFGWRWEEVCGRSVMDMSDSERWRRKVTRALDSVAREGWWYGETVVQRRDDTKAPVLVQARRWFRSESEATFIVLLVTDLSSQKRIEERLRRRVAVQRQQTIDLQQRLRRQLTDVRLANHMLSKEIAERISVEQKLRFQAMLLDAVSQAVIATNLTSAITYWSRSAERIFGWSEADMIGRHVFDLVAEPKDNAQIAEMRATVAAGHPWEGEFTLTRRDGTMFPAFVTVAAIYDEQQRRSGSIGVISDITDRKRDREALANANARLQAMNADLQLSRDLLYTIVDNLDDALALIDNNGIIQTTNRQFARLFARPPDTLPGASCDTICPEIAPIVARTLASGLKASGRVQLRRASGAMAILDIHSIPLSDANEARRVVLRLVDVTEHLQLEAIMRQNERLAASSRLAAIVAHEINTPLQSIQNYLYLLRAHGAAQSGEFLDLVSDEICRVSGLLRRLLDLHRPGDGAIELIDCNALIERVLLLLGGTLAGSGIRVERSLTTPLPPVSGGRDALTQVLLNLLINAIDAMPCGGTLRIATRHSLETIDQSPVACVQIMVEDTGPGIMPDLQERIFDPFFTTKPHGSGLGLTVSRQIVEQHGGMLRLQSGSGGGATFIVTLPAADRW</sequence>
<gene>
    <name evidence="13" type="ordered locus">Rcas_3161</name>
</gene>
<feature type="domain" description="PAS" evidence="11">
    <location>
        <begin position="32"/>
        <end position="80"/>
    </location>
</feature>
<dbReference type="Gene3D" id="1.10.287.130">
    <property type="match status" value="1"/>
</dbReference>
<keyword evidence="4" id="KW-0808">Transferase</keyword>
<feature type="domain" description="PAC" evidence="12">
    <location>
        <begin position="267"/>
        <end position="319"/>
    </location>
</feature>
<accession>A7NNS1</accession>
<evidence type="ECO:0000256" key="6">
    <source>
        <dbReference type="ARBA" id="ARBA00022777"/>
    </source>
</evidence>
<dbReference type="AlphaFoldDB" id="A7NNS1"/>
<evidence type="ECO:0000256" key="8">
    <source>
        <dbReference type="ARBA" id="ARBA00023012"/>
    </source>
</evidence>
<dbReference type="SMART" id="SM00388">
    <property type="entry name" value="HisKA"/>
    <property type="match status" value="1"/>
</dbReference>
<dbReference type="Pfam" id="PF08448">
    <property type="entry name" value="PAS_4"/>
    <property type="match status" value="1"/>
</dbReference>
<feature type="domain" description="PAS" evidence="11">
    <location>
        <begin position="334"/>
        <end position="403"/>
    </location>
</feature>
<evidence type="ECO:0000256" key="3">
    <source>
        <dbReference type="ARBA" id="ARBA00022553"/>
    </source>
</evidence>
<feature type="domain" description="Histidine kinase" evidence="10">
    <location>
        <begin position="466"/>
        <end position="679"/>
    </location>
</feature>
<evidence type="ECO:0000256" key="7">
    <source>
        <dbReference type="ARBA" id="ARBA00022840"/>
    </source>
</evidence>
<keyword evidence="7" id="KW-0067">ATP-binding</keyword>
<dbReference type="GO" id="GO:0005524">
    <property type="term" value="F:ATP binding"/>
    <property type="evidence" value="ECO:0007669"/>
    <property type="project" value="UniProtKB-KW"/>
</dbReference>
<feature type="domain" description="PAC" evidence="12">
    <location>
        <begin position="99"/>
        <end position="151"/>
    </location>
</feature>
<dbReference type="SUPFAM" id="SSF47384">
    <property type="entry name" value="Homodimeric domain of signal transducing histidine kinase"/>
    <property type="match status" value="1"/>
</dbReference>
<keyword evidence="8" id="KW-0902">Two-component regulatory system</keyword>
<comment type="catalytic activity">
    <reaction evidence="1">
        <text>ATP + protein L-histidine = ADP + protein N-phospho-L-histidine.</text>
        <dbReference type="EC" id="2.7.13.3"/>
    </reaction>
</comment>
<evidence type="ECO:0000256" key="9">
    <source>
        <dbReference type="SAM" id="Coils"/>
    </source>
</evidence>
<dbReference type="eggNOG" id="COG3829">
    <property type="taxonomic scope" value="Bacteria"/>
</dbReference>
<dbReference type="InterPro" id="IPR005467">
    <property type="entry name" value="His_kinase_dom"/>
</dbReference>
<dbReference type="Pfam" id="PF00989">
    <property type="entry name" value="PAS"/>
    <property type="match status" value="2"/>
</dbReference>
<reference evidence="13 14" key="1">
    <citation type="submission" date="2007-08" db="EMBL/GenBank/DDBJ databases">
        <title>Complete sequence of Roseiflexus castenholzii DSM 13941.</title>
        <authorList>
            <consortium name="US DOE Joint Genome Institute"/>
            <person name="Copeland A."/>
            <person name="Lucas S."/>
            <person name="Lapidus A."/>
            <person name="Barry K."/>
            <person name="Glavina del Rio T."/>
            <person name="Dalin E."/>
            <person name="Tice H."/>
            <person name="Pitluck S."/>
            <person name="Thompson L.S."/>
            <person name="Brettin T."/>
            <person name="Bruce D."/>
            <person name="Detter J.C."/>
            <person name="Han C."/>
            <person name="Tapia R."/>
            <person name="Schmutz J."/>
            <person name="Larimer F."/>
            <person name="Land M."/>
            <person name="Hauser L."/>
            <person name="Kyrpides N."/>
            <person name="Mikhailova N."/>
            <person name="Bryant D.A."/>
            <person name="Hanada S."/>
            <person name="Tsukatani Y."/>
            <person name="Richardson P."/>
        </authorList>
    </citation>
    <scope>NUCLEOTIDE SEQUENCE [LARGE SCALE GENOMIC DNA]</scope>
    <source>
        <strain evidence="14">DSM 13941 / HLO8</strain>
    </source>
</reference>
<dbReference type="SMART" id="SM00086">
    <property type="entry name" value="PAC"/>
    <property type="match status" value="3"/>
</dbReference>
<evidence type="ECO:0000256" key="4">
    <source>
        <dbReference type="ARBA" id="ARBA00022679"/>
    </source>
</evidence>
<feature type="domain" description="PAS" evidence="11">
    <location>
        <begin position="194"/>
        <end position="265"/>
    </location>
</feature>
<dbReference type="PROSITE" id="PS50112">
    <property type="entry name" value="PAS"/>
    <property type="match status" value="3"/>
</dbReference>
<dbReference type="Gene3D" id="3.30.565.10">
    <property type="entry name" value="Histidine kinase-like ATPase, C-terminal domain"/>
    <property type="match status" value="1"/>
</dbReference>
<dbReference type="PROSITE" id="PS50113">
    <property type="entry name" value="PAC"/>
    <property type="match status" value="2"/>
</dbReference>
<keyword evidence="6 13" id="KW-0418">Kinase</keyword>
<keyword evidence="9" id="KW-0175">Coiled coil</keyword>
<evidence type="ECO:0000259" key="10">
    <source>
        <dbReference type="PROSITE" id="PS50109"/>
    </source>
</evidence>
<dbReference type="NCBIfam" id="TIGR00229">
    <property type="entry name" value="sensory_box"/>
    <property type="match status" value="3"/>
</dbReference>
<dbReference type="Pfam" id="PF00512">
    <property type="entry name" value="HisKA"/>
    <property type="match status" value="1"/>
</dbReference>
<organism evidence="13 14">
    <name type="scientific">Roseiflexus castenholzii (strain DSM 13941 / HLO8)</name>
    <dbReference type="NCBI Taxonomy" id="383372"/>
    <lineage>
        <taxon>Bacteria</taxon>
        <taxon>Bacillati</taxon>
        <taxon>Chloroflexota</taxon>
        <taxon>Chloroflexia</taxon>
        <taxon>Chloroflexales</taxon>
        <taxon>Roseiflexineae</taxon>
        <taxon>Roseiflexaceae</taxon>
        <taxon>Roseiflexus</taxon>
    </lineage>
</organism>
<evidence type="ECO:0000313" key="13">
    <source>
        <dbReference type="EMBL" id="ABU59215.1"/>
    </source>
</evidence>
<dbReference type="CDD" id="cd00082">
    <property type="entry name" value="HisKA"/>
    <property type="match status" value="1"/>
</dbReference>
<dbReference type="InterPro" id="IPR003594">
    <property type="entry name" value="HATPase_dom"/>
</dbReference>
<dbReference type="SMART" id="SM00091">
    <property type="entry name" value="PAS"/>
    <property type="match status" value="3"/>
</dbReference>
<dbReference type="GO" id="GO:0006355">
    <property type="term" value="P:regulation of DNA-templated transcription"/>
    <property type="evidence" value="ECO:0007669"/>
    <property type="project" value="InterPro"/>
</dbReference>
<dbReference type="STRING" id="383372.Rcas_3161"/>
<dbReference type="eggNOG" id="COG3852">
    <property type="taxonomic scope" value="Bacteria"/>
</dbReference>
<dbReference type="HOGENOM" id="CLU_404842_0_0_0"/>
<evidence type="ECO:0000256" key="5">
    <source>
        <dbReference type="ARBA" id="ARBA00022741"/>
    </source>
</evidence>
<dbReference type="SUPFAM" id="SSF55874">
    <property type="entry name" value="ATPase domain of HSP90 chaperone/DNA topoisomerase II/histidine kinase"/>
    <property type="match status" value="1"/>
</dbReference>
<dbReference type="InterPro" id="IPR035965">
    <property type="entry name" value="PAS-like_dom_sf"/>
</dbReference>
<evidence type="ECO:0000313" key="14">
    <source>
        <dbReference type="Proteomes" id="UP000000263"/>
    </source>
</evidence>
<evidence type="ECO:0000259" key="12">
    <source>
        <dbReference type="PROSITE" id="PS50113"/>
    </source>
</evidence>
<dbReference type="InterPro" id="IPR000700">
    <property type="entry name" value="PAS-assoc_C"/>
</dbReference>
<dbReference type="InterPro" id="IPR001610">
    <property type="entry name" value="PAC"/>
</dbReference>
<feature type="coiled-coil region" evidence="9">
    <location>
        <begin position="310"/>
        <end position="337"/>
    </location>
</feature>
<evidence type="ECO:0000256" key="2">
    <source>
        <dbReference type="ARBA" id="ARBA00012438"/>
    </source>
</evidence>
<keyword evidence="5" id="KW-0547">Nucleotide-binding</keyword>
<dbReference type="Proteomes" id="UP000000263">
    <property type="component" value="Chromosome"/>
</dbReference>
<dbReference type="PANTHER" id="PTHR43065">
    <property type="entry name" value="SENSOR HISTIDINE KINASE"/>
    <property type="match status" value="1"/>
</dbReference>
<dbReference type="PROSITE" id="PS50109">
    <property type="entry name" value="HIS_KIN"/>
    <property type="match status" value="1"/>
</dbReference>
<dbReference type="InterPro" id="IPR000014">
    <property type="entry name" value="PAS"/>
</dbReference>
<dbReference type="CDD" id="cd00130">
    <property type="entry name" value="PAS"/>
    <property type="match status" value="2"/>
</dbReference>
<dbReference type="InterPro" id="IPR013656">
    <property type="entry name" value="PAS_4"/>
</dbReference>
<proteinExistence type="predicted"/>
<dbReference type="EC" id="2.7.13.3" evidence="2"/>
<dbReference type="SMART" id="SM00387">
    <property type="entry name" value="HATPase_c"/>
    <property type="match status" value="1"/>
</dbReference>
<evidence type="ECO:0000256" key="1">
    <source>
        <dbReference type="ARBA" id="ARBA00000085"/>
    </source>
</evidence>